<organism evidence="1 2">
    <name type="scientific">Limosilactobacillus ingluviei DSM 15946</name>
    <dbReference type="NCBI Taxonomy" id="1423760"/>
    <lineage>
        <taxon>Bacteria</taxon>
        <taxon>Bacillati</taxon>
        <taxon>Bacillota</taxon>
        <taxon>Bacilli</taxon>
        <taxon>Lactobacillales</taxon>
        <taxon>Lactobacillaceae</taxon>
        <taxon>Limosilactobacillus</taxon>
    </lineage>
</organism>
<evidence type="ECO:0000313" key="1">
    <source>
        <dbReference type="EMBL" id="KRL91644.1"/>
    </source>
</evidence>
<reference evidence="1 2" key="1">
    <citation type="journal article" date="2015" name="Genome Announc.">
        <title>Expanding the biotechnology potential of lactobacilli through comparative genomics of 213 strains and associated genera.</title>
        <authorList>
            <person name="Sun Z."/>
            <person name="Harris H.M."/>
            <person name="McCann A."/>
            <person name="Guo C."/>
            <person name="Argimon S."/>
            <person name="Zhang W."/>
            <person name="Yang X."/>
            <person name="Jeffery I.B."/>
            <person name="Cooney J.C."/>
            <person name="Kagawa T.F."/>
            <person name="Liu W."/>
            <person name="Song Y."/>
            <person name="Salvetti E."/>
            <person name="Wrobel A."/>
            <person name="Rasinkangas P."/>
            <person name="Parkhill J."/>
            <person name="Rea M.C."/>
            <person name="O'Sullivan O."/>
            <person name="Ritari J."/>
            <person name="Douillard F.P."/>
            <person name="Paul Ross R."/>
            <person name="Yang R."/>
            <person name="Briner A.E."/>
            <person name="Felis G.E."/>
            <person name="de Vos W.M."/>
            <person name="Barrangou R."/>
            <person name="Klaenhammer T.R."/>
            <person name="Caufield P.W."/>
            <person name="Cui Y."/>
            <person name="Zhang H."/>
            <person name="O'Toole P.W."/>
        </authorList>
    </citation>
    <scope>NUCLEOTIDE SEQUENCE [LARGE SCALE GENOMIC DNA]</scope>
    <source>
        <strain evidence="1 2">DSM 15946</strain>
    </source>
</reference>
<gene>
    <name evidence="1" type="ORF">FC43_GL001062</name>
</gene>
<dbReference type="PATRIC" id="fig|1423760.3.peg.1119"/>
<dbReference type="AlphaFoldDB" id="A0A0R1UE08"/>
<dbReference type="EMBL" id="AZFK01000018">
    <property type="protein sequence ID" value="KRL91644.1"/>
    <property type="molecule type" value="Genomic_DNA"/>
</dbReference>
<accession>A0A0R1UE08</accession>
<protein>
    <submittedName>
        <fullName evidence="1">Uncharacterized protein</fullName>
    </submittedName>
</protein>
<evidence type="ECO:0000313" key="2">
    <source>
        <dbReference type="Proteomes" id="UP000050816"/>
    </source>
</evidence>
<sequence length="62" mass="7407">MAIIESILDEFEGEYEQLVSDFFDELEEYYLRDSVFQLFTVDEINKMIAEEKAYMIISHKGM</sequence>
<dbReference type="Proteomes" id="UP000050816">
    <property type="component" value="Unassembled WGS sequence"/>
</dbReference>
<comment type="caution">
    <text evidence="1">The sequence shown here is derived from an EMBL/GenBank/DDBJ whole genome shotgun (WGS) entry which is preliminary data.</text>
</comment>
<name>A0A0R1UE08_9LACO</name>
<proteinExistence type="predicted"/>